<gene>
    <name evidence="5" type="ORF">J057_21990</name>
</gene>
<dbReference type="PATRIC" id="fig|626887.3.peg.4402"/>
<evidence type="ECO:0000259" key="4">
    <source>
        <dbReference type="Pfam" id="PF13407"/>
    </source>
</evidence>
<dbReference type="OrthoDB" id="3189720at2"/>
<dbReference type="InterPro" id="IPR050555">
    <property type="entry name" value="Bact_Solute-Bind_Prot2"/>
</dbReference>
<dbReference type="GO" id="GO:0030246">
    <property type="term" value="F:carbohydrate binding"/>
    <property type="evidence" value="ECO:0007669"/>
    <property type="project" value="TreeGrafter"/>
</dbReference>
<keyword evidence="6" id="KW-1185">Reference proteome</keyword>
<feature type="region of interest" description="Disordered" evidence="3">
    <location>
        <begin position="1"/>
        <end position="20"/>
    </location>
</feature>
<dbReference type="GO" id="GO:0055085">
    <property type="term" value="P:transmembrane transport"/>
    <property type="evidence" value="ECO:0007669"/>
    <property type="project" value="UniProtKB-ARBA"/>
</dbReference>
<dbReference type="Pfam" id="PF13407">
    <property type="entry name" value="Peripla_BP_4"/>
    <property type="match status" value="1"/>
</dbReference>
<proteinExistence type="inferred from homology"/>
<sequence length="399" mass="43718">MGAFHGHPAPPAPGETPATQKTRLQVYTPTIGVSKTTTSHIPLALRPEVVDMDVRRMLQFSFLGFLFCLTQSAVGDGLNFVLVSKNIDDANFVAAARGCAEAARAEGDACMHLGPSGAAHFRAQDKVVRQVLEQEVDGIAISVTNGEFLAKHSLRKLEGRNIPFITFDSDMPAPYQDLRKAYVGPDNEEIGYSLGEIVNQFKRSGSLCLMSASPFDTNLNQRLIGVREALADQLIDTASQPLQGESGWFETGRCPWFNADDSRRAVTQIFAAFTYEDSDAVVSVGGWPLVDTDRLRSVLTEYAEHLGSDKRVFVSATGELRPEDYALLHDGLVQGFVSIDFEAMGREVYRVLKSLSDGRVVDSIRRTPVRQVVRTDLTEETASNERPMGAGQTTSADRR</sequence>
<feature type="region of interest" description="Disordered" evidence="3">
    <location>
        <begin position="375"/>
        <end position="399"/>
    </location>
</feature>
<dbReference type="Proteomes" id="UP000013165">
    <property type="component" value="Unassembled WGS sequence"/>
</dbReference>
<accession>N6VV95</accession>
<dbReference type="PANTHER" id="PTHR30036">
    <property type="entry name" value="D-XYLOSE-BINDING PERIPLASMIC PROTEIN"/>
    <property type="match status" value="1"/>
</dbReference>
<comment type="similarity">
    <text evidence="2">Belongs to the bacterial solute-binding protein 2 family.</text>
</comment>
<dbReference type="GO" id="GO:0030288">
    <property type="term" value="C:outer membrane-bounded periplasmic space"/>
    <property type="evidence" value="ECO:0007669"/>
    <property type="project" value="TreeGrafter"/>
</dbReference>
<dbReference type="AlphaFoldDB" id="N6VV95"/>
<dbReference type="InterPro" id="IPR025997">
    <property type="entry name" value="SBP_2_dom"/>
</dbReference>
<evidence type="ECO:0000313" key="6">
    <source>
        <dbReference type="Proteomes" id="UP000013165"/>
    </source>
</evidence>
<comment type="subcellular location">
    <subcellularLocation>
        <location evidence="1">Periplasm</location>
    </subcellularLocation>
</comment>
<organism evidence="5 6">
    <name type="scientific">Marinobacter nanhaiticus D15-8W</name>
    <dbReference type="NCBI Taxonomy" id="626887"/>
    <lineage>
        <taxon>Bacteria</taxon>
        <taxon>Pseudomonadati</taxon>
        <taxon>Pseudomonadota</taxon>
        <taxon>Gammaproteobacteria</taxon>
        <taxon>Pseudomonadales</taxon>
        <taxon>Marinobacteraceae</taxon>
        <taxon>Marinobacter</taxon>
    </lineage>
</organism>
<protein>
    <submittedName>
        <fullName evidence="5">Sugar ABC transporter substrate-binding protein</fullName>
    </submittedName>
</protein>
<feature type="domain" description="Periplasmic binding protein" evidence="4">
    <location>
        <begin position="80"/>
        <end position="358"/>
    </location>
</feature>
<dbReference type="STRING" id="626887.J057_21990"/>
<evidence type="ECO:0000256" key="1">
    <source>
        <dbReference type="ARBA" id="ARBA00004418"/>
    </source>
</evidence>
<reference evidence="5 6" key="1">
    <citation type="journal article" date="2013" name="Genome Announc.">
        <title>Genome Sequence of the Polycyclic Aromatic Hydrocarbon-Degrading Bacterium Strain Marinobacter nanhaiticus D15-8WT.</title>
        <authorList>
            <person name="Cui Z."/>
            <person name="Gao W."/>
            <person name="Li Q."/>
            <person name="Xu G."/>
            <person name="Zheng L."/>
        </authorList>
    </citation>
    <scope>NUCLEOTIDE SEQUENCE [LARGE SCALE GENOMIC DNA]</scope>
    <source>
        <strain evidence="5 6">D15-8W</strain>
    </source>
</reference>
<dbReference type="EMBL" id="APLQ01000014">
    <property type="protein sequence ID" value="ENO14110.2"/>
    <property type="molecule type" value="Genomic_DNA"/>
</dbReference>
<dbReference type="PANTHER" id="PTHR30036:SF8">
    <property type="entry name" value="ABC-TYPE SUGAR TRANSPORT SYSTEM PERIPLASMIC COMPONENT-LIKE PROTEIN"/>
    <property type="match status" value="1"/>
</dbReference>
<dbReference type="Gene3D" id="3.40.50.2300">
    <property type="match status" value="2"/>
</dbReference>
<comment type="caution">
    <text evidence="5">The sequence shown here is derived from an EMBL/GenBank/DDBJ whole genome shotgun (WGS) entry which is preliminary data.</text>
</comment>
<evidence type="ECO:0000256" key="2">
    <source>
        <dbReference type="ARBA" id="ARBA00007639"/>
    </source>
</evidence>
<evidence type="ECO:0000256" key="3">
    <source>
        <dbReference type="SAM" id="MobiDB-lite"/>
    </source>
</evidence>
<evidence type="ECO:0000313" key="5">
    <source>
        <dbReference type="EMBL" id="ENO14110.2"/>
    </source>
</evidence>
<name>N6VV95_9GAMM</name>
<dbReference type="eggNOG" id="COG1879">
    <property type="taxonomic scope" value="Bacteria"/>
</dbReference>
<dbReference type="SUPFAM" id="SSF53822">
    <property type="entry name" value="Periplasmic binding protein-like I"/>
    <property type="match status" value="1"/>
</dbReference>
<dbReference type="HOGENOM" id="CLU_037628_3_3_6"/>
<dbReference type="InterPro" id="IPR028082">
    <property type="entry name" value="Peripla_BP_I"/>
</dbReference>